<feature type="coiled-coil region" evidence="6">
    <location>
        <begin position="788"/>
        <end position="914"/>
    </location>
</feature>
<feature type="compositionally biased region" description="Polar residues" evidence="7">
    <location>
        <begin position="1552"/>
        <end position="1578"/>
    </location>
</feature>
<dbReference type="OrthoDB" id="1926336at2759"/>
<feature type="compositionally biased region" description="Low complexity" evidence="7">
    <location>
        <begin position="1520"/>
        <end position="1532"/>
    </location>
</feature>
<dbReference type="GO" id="GO:0005794">
    <property type="term" value="C:Golgi apparatus"/>
    <property type="evidence" value="ECO:0007669"/>
    <property type="project" value="TreeGrafter"/>
</dbReference>
<dbReference type="SMART" id="SM00755">
    <property type="entry name" value="Grip"/>
    <property type="match status" value="1"/>
</dbReference>
<evidence type="ECO:0000256" key="2">
    <source>
        <dbReference type="ARBA" id="ARBA00004496"/>
    </source>
</evidence>
<evidence type="ECO:0000256" key="4">
    <source>
        <dbReference type="ARBA" id="ARBA00023054"/>
    </source>
</evidence>
<protein>
    <recommendedName>
        <fullName evidence="8">GRIP domain-containing protein</fullName>
    </recommendedName>
</protein>
<feature type="compositionally biased region" description="Basic and acidic residues" evidence="7">
    <location>
        <begin position="75"/>
        <end position="84"/>
    </location>
</feature>
<dbReference type="RefSeq" id="XP_031027590.1">
    <property type="nucleotide sequence ID" value="XM_031166643.1"/>
</dbReference>
<feature type="domain" description="GRIP" evidence="8">
    <location>
        <begin position="1584"/>
        <end position="1632"/>
    </location>
</feature>
<feature type="compositionally biased region" description="Basic and acidic residues" evidence="7">
    <location>
        <begin position="646"/>
        <end position="658"/>
    </location>
</feature>
<dbReference type="InterPro" id="IPR000237">
    <property type="entry name" value="GRIP_dom"/>
</dbReference>
<dbReference type="Proteomes" id="UP000319731">
    <property type="component" value="Unassembled WGS sequence"/>
</dbReference>
<comment type="caution">
    <text evidence="9">The sequence shown here is derived from an EMBL/GenBank/DDBJ whole genome shotgun (WGS) entry which is preliminary data.</text>
</comment>
<feature type="compositionally biased region" description="Polar residues" evidence="7">
    <location>
        <begin position="445"/>
        <end position="461"/>
    </location>
</feature>
<feature type="region of interest" description="Disordered" evidence="7">
    <location>
        <begin position="62"/>
        <end position="135"/>
    </location>
</feature>
<feature type="compositionally biased region" description="Basic and acidic residues" evidence="7">
    <location>
        <begin position="462"/>
        <end position="478"/>
    </location>
</feature>
<evidence type="ECO:0000256" key="7">
    <source>
        <dbReference type="SAM" id="MobiDB-lite"/>
    </source>
</evidence>
<feature type="region of interest" description="Disordered" evidence="7">
    <location>
        <begin position="646"/>
        <end position="665"/>
    </location>
</feature>
<dbReference type="InterPro" id="IPR051952">
    <property type="entry name" value="Golgi-autophagy_related"/>
</dbReference>
<reference evidence="9 10" key="1">
    <citation type="journal article" date="2019" name="Sci. Rep.">
        <title>Comparative genomics of chytrid fungi reveal insights into the obligate biotrophic and pathogenic lifestyle of Synchytrium endobioticum.</title>
        <authorList>
            <person name="van de Vossenberg B.T.L.H."/>
            <person name="Warris S."/>
            <person name="Nguyen H.D.T."/>
            <person name="van Gent-Pelzer M.P.E."/>
            <person name="Joly D.L."/>
            <person name="van de Geest H.C."/>
            <person name="Bonants P.J.M."/>
            <person name="Smith D.S."/>
            <person name="Levesque C.A."/>
            <person name="van der Lee T.A.J."/>
        </authorList>
    </citation>
    <scope>NUCLEOTIDE SEQUENCE [LARGE SCALE GENOMIC DNA]</scope>
    <source>
        <strain evidence="9 10">JEL517</strain>
    </source>
</reference>
<feature type="coiled-coil region" evidence="6">
    <location>
        <begin position="323"/>
        <end position="365"/>
    </location>
</feature>
<evidence type="ECO:0000256" key="1">
    <source>
        <dbReference type="ARBA" id="ARBA00004184"/>
    </source>
</evidence>
<dbReference type="PROSITE" id="PS50913">
    <property type="entry name" value="GRIP"/>
    <property type="match status" value="1"/>
</dbReference>
<evidence type="ECO:0000313" key="10">
    <source>
        <dbReference type="Proteomes" id="UP000319731"/>
    </source>
</evidence>
<proteinExistence type="predicted"/>
<evidence type="ECO:0000259" key="8">
    <source>
        <dbReference type="PROSITE" id="PS50913"/>
    </source>
</evidence>
<evidence type="ECO:0000256" key="6">
    <source>
        <dbReference type="SAM" id="Coils"/>
    </source>
</evidence>
<dbReference type="STRING" id="1806994.A0A507CER5"/>
<evidence type="ECO:0000256" key="5">
    <source>
        <dbReference type="ARBA" id="ARBA00023136"/>
    </source>
</evidence>
<name>A0A507CER5_9FUNG</name>
<feature type="compositionally biased region" description="Basic and acidic residues" evidence="7">
    <location>
        <begin position="422"/>
        <end position="444"/>
    </location>
</feature>
<keyword evidence="5" id="KW-0472">Membrane</keyword>
<evidence type="ECO:0000256" key="3">
    <source>
        <dbReference type="ARBA" id="ARBA00022490"/>
    </source>
</evidence>
<dbReference type="Gene3D" id="1.10.220.60">
    <property type="entry name" value="GRIP domain"/>
    <property type="match status" value="1"/>
</dbReference>
<comment type="subcellular location">
    <subcellularLocation>
        <location evidence="2">Cytoplasm</location>
    </subcellularLocation>
    <subcellularLocation>
        <location evidence="1">Endomembrane system</location>
        <topology evidence="1">Peripheral membrane protein</topology>
    </subcellularLocation>
</comment>
<feature type="region of interest" description="Disordered" evidence="7">
    <location>
        <begin position="1"/>
        <end position="36"/>
    </location>
</feature>
<dbReference type="PANTHER" id="PTHR23157">
    <property type="entry name" value="GRIP AND COILED-COIL DOMAIN-CONTAINING PROTEIN 1"/>
    <property type="match status" value="1"/>
</dbReference>
<feature type="region of interest" description="Disordered" evidence="7">
    <location>
        <begin position="422"/>
        <end position="478"/>
    </location>
</feature>
<evidence type="ECO:0000313" key="9">
    <source>
        <dbReference type="EMBL" id="TPX37679.1"/>
    </source>
</evidence>
<dbReference type="EMBL" id="QEAO01000002">
    <property type="protein sequence ID" value="TPX37679.1"/>
    <property type="molecule type" value="Genomic_DNA"/>
</dbReference>
<accession>A0A507CER5</accession>
<feature type="region of interest" description="Disordered" evidence="7">
    <location>
        <begin position="369"/>
        <end position="405"/>
    </location>
</feature>
<keyword evidence="4 6" id="KW-0175">Coiled coil</keyword>
<feature type="region of interest" description="Disordered" evidence="7">
    <location>
        <begin position="148"/>
        <end position="203"/>
    </location>
</feature>
<feature type="region of interest" description="Disordered" evidence="7">
    <location>
        <begin position="1027"/>
        <end position="1052"/>
    </location>
</feature>
<feature type="compositionally biased region" description="Basic and acidic residues" evidence="7">
    <location>
        <begin position="1027"/>
        <end position="1045"/>
    </location>
</feature>
<feature type="compositionally biased region" description="Polar residues" evidence="7">
    <location>
        <begin position="148"/>
        <end position="173"/>
    </location>
</feature>
<feature type="region of interest" description="Disordered" evidence="7">
    <location>
        <begin position="1552"/>
        <end position="1588"/>
    </location>
</feature>
<feature type="compositionally biased region" description="Low complexity" evidence="7">
    <location>
        <begin position="63"/>
        <end position="74"/>
    </location>
</feature>
<sequence length="1633" mass="180657">MSNSPTPPSSSTFATLLGSATSPTQQPGSVTSSPPALVSSLFGAWQRGITGSASTLNSILPVSAAPSPQASPAQEAHRSEDRLAAKLASLQAKKVEAVNNSHNTNNNTRDHANIAPIPMTDEPEDNDQTPTQSMNLADISPSLSINSAANLTPRASPSRTNLRNASLQESDTAGSVDSDRDDSSVDGSPDDLPEMALSTRRASSVSGVTGINWSSLQSRIGSSDSVNYGGVSTSNMAAALSTTDLQAKLTKLKKYESKFTDLAKAYKALQSKVSTIESVLAKHTPVKTISNKEELSALEIYLQQASSEKPDVRQVPPEEMTKLKRQLSEMKEIQQLESQAKNEMFGSLQAEITAKNEEIAKLKVQLELRSSESPRVSTTTELQPESPPPSAAPSLSAESDKGSDLAVLKQKLKEMATALRKVTDQRNKVTEDRNKANETIEQLKAENSQLKSAAPATSSVEKSNDGKSMQELEAKLKSQQEEHADIIAKSESRMQSYLNTIDELQLANASLKDASKEFESRTISRIGELEARLAKAAEEAEINVGVKSEFARTRRHVTDLEAQIAQLRKTVEDAEKIAWEKAGEADEALAMKRAADDTLRTLHADAQREAGRASALQMELDSVRNEMQDMLNKAVTSRDDALKRAKDAEAASEARDTIEASAVSSKYEERMAELAAKLAEVEALSKKQMDEMEEMARKRLEDLEASSRQAHQKNISDLNEKASSIEKTLRSRVVEIEQELVVATTSITKLQADMQTATRQHDESLSQSTIRLEDTHRKAIEQLSSSLKREHQSQLETLQEELNALKEDMTSKEVELTTLRNIQSQPPASPSSETDAAVAELNTRLAVAEKARADAVERSEKVLAGVRKLNTELKSRREEIVALEAKLKDVDTERADLTRKVEDVSKELVAAKADVESSHSRIESMAKASKEAESMHQIDKEAVVRHEVDAVKLHHQSEIEAVKLHHQAEIEAVSIKHKATISEIQAQLKTTQASLQKATEQSQSMTARIQTLEVELSTAKEDLQAAQRDLTKATEEVKKAHEDSKAASSTESAFLQESLQSLRKQLDTLAGEKTSLEAERDAAKQELAQTSTSIKSLEASYQSTADQHKSSLTEMETRLREVTEALALAKREIHTRDESLAEQGQTMAVVRQALAEEEEKKNKSIQLLRNSKQRIIKLETDVKDRETELEAVKSNMNDILSQREKETKERETQMAHMTRQVEDMSGRLKRQEESLREMDKKRREATTETERLSTRVAELASLEGMLRREKEALNDQLRVRGAELESAQTALEETTGRLSLLETTAREIDDKSTVYESELETSRRLFQTKSVECDAMRLKISELEAKIYDATQISGRATDEVDNLRRELSSARRDNGALASQLKAFEEEVAEARRVKVACDRDVSTFKNEVRLARDEIEGWRDRVKDLEAKDETWKAAVQEHEAKTRELGKTLSDIEKRHQVELAERDKVAEDVRMRESQLRNVNKALKEEVRKLSKNPTNNSSPPPSHRSSLTGVNNERAPSPISSTSTSAAQLPNTISSLSGPSFISNAPQLPSSLSINPRRSIVNSSPGSSPTASNAPHLPMSGDNPNQEYLKNIILKFVEFKDKRSQLVQVLALLLRFSPDELKRIQRNL</sequence>
<gene>
    <name evidence="9" type="ORF">SmJEL517_g00714</name>
</gene>
<organism evidence="9 10">
    <name type="scientific">Synchytrium microbalum</name>
    <dbReference type="NCBI Taxonomy" id="1806994"/>
    <lineage>
        <taxon>Eukaryota</taxon>
        <taxon>Fungi</taxon>
        <taxon>Fungi incertae sedis</taxon>
        <taxon>Chytridiomycota</taxon>
        <taxon>Chytridiomycota incertae sedis</taxon>
        <taxon>Chytridiomycetes</taxon>
        <taxon>Synchytriales</taxon>
        <taxon>Synchytriaceae</taxon>
        <taxon>Synchytrium</taxon>
    </lineage>
</organism>
<keyword evidence="10" id="KW-1185">Reference proteome</keyword>
<feature type="compositionally biased region" description="Polar residues" evidence="7">
    <location>
        <begin position="18"/>
        <end position="34"/>
    </location>
</feature>
<dbReference type="Gene3D" id="1.10.287.1490">
    <property type="match status" value="2"/>
</dbReference>
<feature type="region of interest" description="Disordered" evidence="7">
    <location>
        <begin position="1493"/>
        <end position="1537"/>
    </location>
</feature>
<dbReference type="GeneID" id="42001940"/>
<keyword evidence="3" id="KW-0963">Cytoplasm</keyword>
<dbReference type="Pfam" id="PF01465">
    <property type="entry name" value="GRIP"/>
    <property type="match status" value="1"/>
</dbReference>
<feature type="region of interest" description="Disordered" evidence="7">
    <location>
        <begin position="1223"/>
        <end position="1249"/>
    </location>
</feature>
<dbReference type="PANTHER" id="PTHR23157:SF25">
    <property type="entry name" value="GRIP AND COILED-COIL DOMAIN-CONTAINING PROTEIN 1"/>
    <property type="match status" value="1"/>
</dbReference>
<feature type="coiled-coil region" evidence="6">
    <location>
        <begin position="550"/>
        <end position="577"/>
    </location>
</feature>